<feature type="chain" id="PRO_5046742272" evidence="2">
    <location>
        <begin position="25"/>
        <end position="365"/>
    </location>
</feature>
<feature type="signal peptide" evidence="2">
    <location>
        <begin position="1"/>
        <end position="24"/>
    </location>
</feature>
<keyword evidence="4" id="KW-1185">Reference proteome</keyword>
<evidence type="ECO:0000313" key="3">
    <source>
        <dbReference type="EMBL" id="MCU6744989.1"/>
    </source>
</evidence>
<dbReference type="RefSeq" id="WP_262575103.1">
    <property type="nucleotide sequence ID" value="NZ_JAOQKJ010000008.1"/>
</dbReference>
<comment type="caution">
    <text evidence="3">The sequence shown here is derived from an EMBL/GenBank/DDBJ whole genome shotgun (WGS) entry which is preliminary data.</text>
</comment>
<reference evidence="3 4" key="1">
    <citation type="journal article" date="2021" name="ISME Commun">
        <title>Automated analysis of genomic sequences facilitates high-throughput and comprehensive description of bacteria.</title>
        <authorList>
            <person name="Hitch T.C.A."/>
        </authorList>
    </citation>
    <scope>NUCLEOTIDE SEQUENCE [LARGE SCALE GENOMIC DNA]</scope>
    <source>
        <strain evidence="3 4">Sanger_18</strain>
    </source>
</reference>
<dbReference type="Proteomes" id="UP001652432">
    <property type="component" value="Unassembled WGS sequence"/>
</dbReference>
<sequence length="365" mass="39998">MRKRILALVLALTVSLCPVMTADAAMIVKNNMGALYTSNILDKNKTEIPKDSLQKIAAGYKINYSAEDLEALKKIFDVNIYAKAYPDVAKAYGNDREALWNHYITHGLKEGRTQINPAFNVFAYISAYPDLQNAFGDDLVAYYVHYANYGINENRKLTTIDAVTKAGITVSGMNGQVIAKPAVPESVLADPAEETISVPASVPESPKTESKPEATAAPSEAPKPSETPAPTEVPPAPEPSDPAPKPEKTCKHDGGFTYKILTDKTDMHLKMCNNCDYPAEEKCMFNNGVCKSCERQCKHEWNVETGTCENCKMTCSHPEYSDLQPVDSEKHKCVCKRCGHEETEPHKFSEGKCTGCGAESSNTIT</sequence>
<accession>A0ABT2T422</accession>
<evidence type="ECO:0000313" key="4">
    <source>
        <dbReference type="Proteomes" id="UP001652432"/>
    </source>
</evidence>
<name>A0ABT2T422_9FIRM</name>
<keyword evidence="2" id="KW-0732">Signal</keyword>
<dbReference type="EMBL" id="JAOQKJ010000008">
    <property type="protein sequence ID" value="MCU6744989.1"/>
    <property type="molecule type" value="Genomic_DNA"/>
</dbReference>
<evidence type="ECO:0000256" key="1">
    <source>
        <dbReference type="SAM" id="MobiDB-lite"/>
    </source>
</evidence>
<feature type="region of interest" description="Disordered" evidence="1">
    <location>
        <begin position="196"/>
        <end position="251"/>
    </location>
</feature>
<gene>
    <name evidence="3" type="ORF">OCV77_10855</name>
</gene>
<feature type="compositionally biased region" description="Pro residues" evidence="1">
    <location>
        <begin position="225"/>
        <end position="243"/>
    </location>
</feature>
<proteinExistence type="predicted"/>
<evidence type="ECO:0000256" key="2">
    <source>
        <dbReference type="SAM" id="SignalP"/>
    </source>
</evidence>
<protein>
    <submittedName>
        <fullName evidence="3">Uncharacterized protein</fullName>
    </submittedName>
</protein>
<organism evidence="3 4">
    <name type="scientific">Suilimivivens aceti</name>
    <dbReference type="NCBI Taxonomy" id="2981774"/>
    <lineage>
        <taxon>Bacteria</taxon>
        <taxon>Bacillati</taxon>
        <taxon>Bacillota</taxon>
        <taxon>Clostridia</taxon>
        <taxon>Lachnospirales</taxon>
        <taxon>Lachnospiraceae</taxon>
        <taxon>Suilimivivens</taxon>
    </lineage>
</organism>